<evidence type="ECO:0000313" key="3">
    <source>
        <dbReference type="Proteomes" id="UP000646548"/>
    </source>
</evidence>
<sequence length="120" mass="13297">MELLLMVTLENITREEPVLTDVFLGNRDTRAARSRPNSSRVNTTEPPHAQRKPLILPHRQPLSEVGARHSGTGHLHNKHTRTRMRTAHRPVSRGSPALLAFSRLAASPGQQETSSGRKTG</sequence>
<comment type="caution">
    <text evidence="2">The sequence shown here is derived from an EMBL/GenBank/DDBJ whole genome shotgun (WGS) entry which is preliminary data.</text>
</comment>
<protein>
    <submittedName>
        <fullName evidence="2">Uncharacterized protein</fullName>
    </submittedName>
</protein>
<name>A0A834BYV2_ORYME</name>
<organism evidence="2 3">
    <name type="scientific">Oryzias melastigma</name>
    <name type="common">Marine medaka</name>
    <dbReference type="NCBI Taxonomy" id="30732"/>
    <lineage>
        <taxon>Eukaryota</taxon>
        <taxon>Metazoa</taxon>
        <taxon>Chordata</taxon>
        <taxon>Craniata</taxon>
        <taxon>Vertebrata</taxon>
        <taxon>Euteleostomi</taxon>
        <taxon>Actinopterygii</taxon>
        <taxon>Neopterygii</taxon>
        <taxon>Teleostei</taxon>
        <taxon>Neoteleostei</taxon>
        <taxon>Acanthomorphata</taxon>
        <taxon>Ovalentaria</taxon>
        <taxon>Atherinomorphae</taxon>
        <taxon>Beloniformes</taxon>
        <taxon>Adrianichthyidae</taxon>
        <taxon>Oryziinae</taxon>
        <taxon>Oryzias</taxon>
    </lineage>
</organism>
<feature type="region of interest" description="Disordered" evidence="1">
    <location>
        <begin position="29"/>
        <end position="120"/>
    </location>
</feature>
<proteinExistence type="predicted"/>
<dbReference type="EMBL" id="WKFB01000686">
    <property type="protein sequence ID" value="KAF6718773.1"/>
    <property type="molecule type" value="Genomic_DNA"/>
</dbReference>
<reference evidence="2" key="1">
    <citation type="journal article" name="BMC Genomics">
        <title>Long-read sequencing and de novo genome assembly of marine medaka (Oryzias melastigma).</title>
        <authorList>
            <person name="Liang P."/>
            <person name="Saqib H.S.A."/>
            <person name="Ni X."/>
            <person name="Shen Y."/>
        </authorList>
    </citation>
    <scope>NUCLEOTIDE SEQUENCE</scope>
    <source>
        <strain evidence="2">Bigg-433</strain>
    </source>
</reference>
<dbReference type="AlphaFoldDB" id="A0A834BYV2"/>
<feature type="compositionally biased region" description="Basic residues" evidence="1">
    <location>
        <begin position="75"/>
        <end position="91"/>
    </location>
</feature>
<feature type="compositionally biased region" description="Polar residues" evidence="1">
    <location>
        <begin position="35"/>
        <end position="45"/>
    </location>
</feature>
<accession>A0A834BYV2</accession>
<gene>
    <name evidence="2" type="ORF">FQA47_011083</name>
</gene>
<evidence type="ECO:0000313" key="2">
    <source>
        <dbReference type="EMBL" id="KAF6718773.1"/>
    </source>
</evidence>
<dbReference type="Proteomes" id="UP000646548">
    <property type="component" value="Unassembled WGS sequence"/>
</dbReference>
<evidence type="ECO:0000256" key="1">
    <source>
        <dbReference type="SAM" id="MobiDB-lite"/>
    </source>
</evidence>
<feature type="compositionally biased region" description="Polar residues" evidence="1">
    <location>
        <begin position="108"/>
        <end position="120"/>
    </location>
</feature>